<evidence type="ECO:0000313" key="10">
    <source>
        <dbReference type="Proteomes" id="UP001154078"/>
    </source>
</evidence>
<dbReference type="PANTHER" id="PTHR13058:SF22">
    <property type="entry name" value="EXODEOXYRIBONUCLEASE III"/>
    <property type="match status" value="1"/>
</dbReference>
<keyword evidence="10" id="KW-1185">Reference proteome</keyword>
<evidence type="ECO:0000256" key="4">
    <source>
        <dbReference type="ARBA" id="ARBA00022801"/>
    </source>
</evidence>
<evidence type="ECO:0000256" key="1">
    <source>
        <dbReference type="ARBA" id="ARBA00001946"/>
    </source>
</evidence>
<dbReference type="InterPro" id="IPR012337">
    <property type="entry name" value="RNaseH-like_sf"/>
</dbReference>
<evidence type="ECO:0000259" key="8">
    <source>
        <dbReference type="SMART" id="SM00479"/>
    </source>
</evidence>
<dbReference type="GO" id="GO:0003676">
    <property type="term" value="F:nucleic acid binding"/>
    <property type="evidence" value="ECO:0007669"/>
    <property type="project" value="InterPro"/>
</dbReference>
<reference evidence="9" key="1">
    <citation type="submission" date="2021-12" db="EMBL/GenBank/DDBJ databases">
        <authorList>
            <person name="King R."/>
        </authorList>
    </citation>
    <scope>NUCLEOTIDE SEQUENCE</scope>
</reference>
<keyword evidence="5" id="KW-0269">Exonuclease</keyword>
<evidence type="ECO:0000256" key="6">
    <source>
        <dbReference type="ARBA" id="ARBA00022842"/>
    </source>
</evidence>
<evidence type="ECO:0000256" key="5">
    <source>
        <dbReference type="ARBA" id="ARBA00022839"/>
    </source>
</evidence>
<dbReference type="PANTHER" id="PTHR13058">
    <property type="entry name" value="THREE PRIME REPAIR EXONUCLEASE 1, 2"/>
    <property type="match status" value="1"/>
</dbReference>
<sequence length="865" mass="97196">MEAMLENDDTNFTVGKRIVDIDILANNLTCKVCEDNLLLKQIKREIRAGLHSTFTIKCKKCGLLNQVDAGKVHLSKDNRKRADINTKVVFGALHAGIGCTALNKVLACANLPGISKDLFKRSEREVGPAIEAVAKESCKSAAEEERQLVIQKIDELCKDLPEEVVQEIYPLHLNLRSYINAAEDSEATDVNISSENIGNFDQDLGEIINIIVSYDMGWSKRGNGRSYDSLNGYGCIIGFLSGKVLDYETCNRKCLLCDLGHPKDDHDCRLNFQGSAKAMEPTVGASLANNSPILKESGLQVRVLIGDEDSSTISAVRKGTTKTIFKFSDKNHLQRSFNTDLYGLRVSHNEMKKKGVVEHIRKCLSYAIAQNKGKNRELAAAMLAIPDHLFNHHENCGSWCRRGEPNSENQTVLLKSINLYNALKAIFTKYSKSSEKFCIAASSQANKSINNIMAHKAPKNCCYSRSESADYRYASAICTKNEGDSHIMAVNEKLSLSPGKHTKSFTSQMDRTRLKRTIKCQLPSTKRRRIILSKKRDNLRQKNEKLEGVQYQTNCGFLNLSTQSTEELIDQASYVDFPNVISDSSKIVYFDLETSGFHKTDEILQIAAQYDECKFNVYITPTKEINPEASEHTGLKNINGQLYLRHDKVLTVCLEDALRAFKQFLSKFKEPCLLVAHNASFDVSHLVRAILKCDMVNDFTVICGFCDSLPLLKKHFNERSGEGAFKLETLAKELLQQESTGAFHEASYDVYVLKSLVSSYLDNEDIFKNAKTYADSVNHVIELRRINTILPSLKPLKDTLKNGMLRKLAKENLTFEILQKKFDEEGEEGLLSTFTLLKNGKPQVTKNKRILAQILTFFKTKNKCN</sequence>
<dbReference type="InterPro" id="IPR040393">
    <property type="entry name" value="TREX1/2"/>
</dbReference>
<dbReference type="SMART" id="SM00479">
    <property type="entry name" value="EXOIII"/>
    <property type="match status" value="1"/>
</dbReference>
<dbReference type="GO" id="GO:0006308">
    <property type="term" value="P:DNA catabolic process"/>
    <property type="evidence" value="ECO:0007669"/>
    <property type="project" value="TreeGrafter"/>
</dbReference>
<dbReference type="InterPro" id="IPR036397">
    <property type="entry name" value="RNaseH_sf"/>
</dbReference>
<proteinExistence type="inferred from homology"/>
<dbReference type="OrthoDB" id="6781877at2759"/>
<comment type="similarity">
    <text evidence="7">Belongs to the exonuclease superfamily. TREX family.</text>
</comment>
<dbReference type="InterPro" id="IPR013520">
    <property type="entry name" value="Ribonucl_H"/>
</dbReference>
<dbReference type="InterPro" id="IPR049012">
    <property type="entry name" value="Mutator_transp_dom"/>
</dbReference>
<name>A0A9P0B4A7_BRAAE</name>
<dbReference type="Pfam" id="PF25244">
    <property type="entry name" value="PML_C"/>
    <property type="match status" value="1"/>
</dbReference>
<comment type="cofactor">
    <cofactor evidence="1">
        <name>Mg(2+)</name>
        <dbReference type="ChEBI" id="CHEBI:18420"/>
    </cofactor>
</comment>
<dbReference type="SUPFAM" id="SSF53098">
    <property type="entry name" value="Ribonuclease H-like"/>
    <property type="match status" value="1"/>
</dbReference>
<protein>
    <recommendedName>
        <fullName evidence="8">Exonuclease domain-containing protein</fullName>
    </recommendedName>
</protein>
<dbReference type="AlphaFoldDB" id="A0A9P0B4A7"/>
<organism evidence="9 10">
    <name type="scientific">Brassicogethes aeneus</name>
    <name type="common">Rape pollen beetle</name>
    <name type="synonym">Meligethes aeneus</name>
    <dbReference type="NCBI Taxonomy" id="1431903"/>
    <lineage>
        <taxon>Eukaryota</taxon>
        <taxon>Metazoa</taxon>
        <taxon>Ecdysozoa</taxon>
        <taxon>Arthropoda</taxon>
        <taxon>Hexapoda</taxon>
        <taxon>Insecta</taxon>
        <taxon>Pterygota</taxon>
        <taxon>Neoptera</taxon>
        <taxon>Endopterygota</taxon>
        <taxon>Coleoptera</taxon>
        <taxon>Polyphaga</taxon>
        <taxon>Cucujiformia</taxon>
        <taxon>Nitidulidae</taxon>
        <taxon>Meligethinae</taxon>
        <taxon>Brassicogethes</taxon>
    </lineage>
</organism>
<evidence type="ECO:0000256" key="7">
    <source>
        <dbReference type="ARBA" id="ARBA00025769"/>
    </source>
</evidence>
<feature type="domain" description="Exonuclease" evidence="8">
    <location>
        <begin position="586"/>
        <end position="766"/>
    </location>
</feature>
<keyword evidence="6" id="KW-0460">Magnesium</keyword>
<accession>A0A9P0B4A7</accession>
<evidence type="ECO:0000313" key="9">
    <source>
        <dbReference type="EMBL" id="CAH0555169.1"/>
    </source>
</evidence>
<keyword evidence="4" id="KW-0378">Hydrolase</keyword>
<keyword evidence="3" id="KW-0479">Metal-binding</keyword>
<dbReference type="CDD" id="cd06127">
    <property type="entry name" value="DEDDh"/>
    <property type="match status" value="1"/>
</dbReference>
<evidence type="ECO:0000256" key="3">
    <source>
        <dbReference type="ARBA" id="ARBA00022723"/>
    </source>
</evidence>
<dbReference type="Gene3D" id="3.30.420.10">
    <property type="entry name" value="Ribonuclease H-like superfamily/Ribonuclease H"/>
    <property type="match status" value="1"/>
</dbReference>
<dbReference type="InterPro" id="IPR057617">
    <property type="entry name" value="PML_C"/>
</dbReference>
<dbReference type="Pfam" id="PF20700">
    <property type="entry name" value="Mutator"/>
    <property type="match status" value="2"/>
</dbReference>
<dbReference type="Proteomes" id="UP001154078">
    <property type="component" value="Chromosome 4"/>
</dbReference>
<dbReference type="GO" id="GO:0005737">
    <property type="term" value="C:cytoplasm"/>
    <property type="evidence" value="ECO:0007669"/>
    <property type="project" value="TreeGrafter"/>
</dbReference>
<keyword evidence="2" id="KW-0540">Nuclease</keyword>
<dbReference type="GO" id="GO:0046872">
    <property type="term" value="F:metal ion binding"/>
    <property type="evidence" value="ECO:0007669"/>
    <property type="project" value="UniProtKB-KW"/>
</dbReference>
<dbReference type="GO" id="GO:0008296">
    <property type="term" value="F:3'-5'-DNA exonuclease activity"/>
    <property type="evidence" value="ECO:0007669"/>
    <property type="project" value="TreeGrafter"/>
</dbReference>
<dbReference type="Pfam" id="PF00929">
    <property type="entry name" value="RNase_T"/>
    <property type="match status" value="1"/>
</dbReference>
<dbReference type="EMBL" id="OV121135">
    <property type="protein sequence ID" value="CAH0555169.1"/>
    <property type="molecule type" value="Genomic_DNA"/>
</dbReference>
<evidence type="ECO:0000256" key="2">
    <source>
        <dbReference type="ARBA" id="ARBA00022722"/>
    </source>
</evidence>
<gene>
    <name evidence="9" type="ORF">MELIAE_LOCUS6602</name>
</gene>